<keyword evidence="4" id="KW-1185">Reference proteome</keyword>
<evidence type="ECO:0000313" key="4">
    <source>
        <dbReference type="Proteomes" id="UP001529272"/>
    </source>
</evidence>
<dbReference type="CDD" id="cd00093">
    <property type="entry name" value="HTH_XRE"/>
    <property type="match status" value="1"/>
</dbReference>
<sequence length="366" mass="39142">MHAVSEASSQLPPVAANSPTRLIITAGSRTYRFSDCDAPVVVGREAPADVIIDDSHISRTHIRIDYTAAGWVAFDQSKNGMFVDGVRESTARIVDGLVIHLQSRGGTALVFGLVDEAAEPDDDGDDDDFDTETTRPDIARVGAAVAARRDELGLTQRALAREKVINAGALIAFEKGRRWPRKTTRAKLEEKLQWPPGHIAGLRNEASQEATVRVEAESSNTVRTSLLTGAVEVALTRIKDSVAELPEATDRAFSTRVATLLADLRRLEAVAVNAARDTKGSPDVALTLGDIRKSYKDLMLRAARAPGATLGQKLYAARQRGELTVEEMANAAGVSAEAITAVEAEIAQDDKTVAAISAALAALTRR</sequence>
<dbReference type="RefSeq" id="WP_072501548.1">
    <property type="nucleotide sequence ID" value="NZ_CP012886.2"/>
</dbReference>
<organism evidence="3 4">
    <name type="scientific">Mycobacterium intracellulare subsp. chimaera</name>
    <dbReference type="NCBI Taxonomy" id="222805"/>
    <lineage>
        <taxon>Bacteria</taxon>
        <taxon>Bacillati</taxon>
        <taxon>Actinomycetota</taxon>
        <taxon>Actinomycetes</taxon>
        <taxon>Mycobacteriales</taxon>
        <taxon>Mycobacteriaceae</taxon>
        <taxon>Mycobacterium</taxon>
        <taxon>Mycobacterium avium complex (MAC)</taxon>
    </lineage>
</organism>
<dbReference type="Gene3D" id="2.60.200.20">
    <property type="match status" value="1"/>
</dbReference>
<protein>
    <submittedName>
        <fullName evidence="3">FHA domain-containing protein</fullName>
    </submittedName>
</protein>
<gene>
    <name evidence="3" type="ORF">QRB35_30785</name>
</gene>
<dbReference type="SMART" id="SM00240">
    <property type="entry name" value="FHA"/>
    <property type="match status" value="1"/>
</dbReference>
<evidence type="ECO:0000256" key="1">
    <source>
        <dbReference type="ARBA" id="ARBA00022553"/>
    </source>
</evidence>
<keyword evidence="1" id="KW-0597">Phosphoprotein</keyword>
<dbReference type="SUPFAM" id="SSF49879">
    <property type="entry name" value="SMAD/FHA domain"/>
    <property type="match status" value="1"/>
</dbReference>
<evidence type="ECO:0000259" key="2">
    <source>
        <dbReference type="PROSITE" id="PS50006"/>
    </source>
</evidence>
<dbReference type="InterPro" id="IPR000253">
    <property type="entry name" value="FHA_dom"/>
</dbReference>
<name>A0ABT7PBB5_MYCIT</name>
<reference evidence="3" key="1">
    <citation type="submission" date="2023-06" db="EMBL/GenBank/DDBJ databases">
        <title>Itaconate inhibition of nontuberculous mycobacteria.</title>
        <authorList>
            <person name="Breen P."/>
            <person name="Zimbric M."/>
            <person name="Caverly L."/>
        </authorList>
    </citation>
    <scope>NUCLEOTIDE SEQUENCE</scope>
    <source>
        <strain evidence="3">FLAC1071</strain>
    </source>
</reference>
<dbReference type="InterPro" id="IPR008984">
    <property type="entry name" value="SMAD_FHA_dom_sf"/>
</dbReference>
<reference evidence="3" key="2">
    <citation type="submission" date="2023-06" db="EMBL/GenBank/DDBJ databases">
        <authorList>
            <person name="Spilker T."/>
        </authorList>
    </citation>
    <scope>NUCLEOTIDE SEQUENCE</scope>
    <source>
        <strain evidence="3">FLAC1071</strain>
    </source>
</reference>
<dbReference type="Proteomes" id="UP001529272">
    <property type="component" value="Unassembled WGS sequence"/>
</dbReference>
<dbReference type="Pfam" id="PF00498">
    <property type="entry name" value="FHA"/>
    <property type="match status" value="1"/>
</dbReference>
<proteinExistence type="predicted"/>
<dbReference type="EMBL" id="JASZZX010000075">
    <property type="protein sequence ID" value="MDM3930318.1"/>
    <property type="molecule type" value="Genomic_DNA"/>
</dbReference>
<dbReference type="InterPro" id="IPR010982">
    <property type="entry name" value="Lambda_DNA-bd_dom_sf"/>
</dbReference>
<feature type="domain" description="FHA" evidence="2">
    <location>
        <begin position="40"/>
        <end position="88"/>
    </location>
</feature>
<dbReference type="CDD" id="cd00060">
    <property type="entry name" value="FHA"/>
    <property type="match status" value="1"/>
</dbReference>
<dbReference type="SUPFAM" id="SSF47413">
    <property type="entry name" value="lambda repressor-like DNA-binding domains"/>
    <property type="match status" value="1"/>
</dbReference>
<dbReference type="Gene3D" id="1.10.260.40">
    <property type="entry name" value="lambda repressor-like DNA-binding domains"/>
    <property type="match status" value="2"/>
</dbReference>
<dbReference type="InterPro" id="IPR001387">
    <property type="entry name" value="Cro/C1-type_HTH"/>
</dbReference>
<accession>A0ABT7PBB5</accession>
<comment type="caution">
    <text evidence="3">The sequence shown here is derived from an EMBL/GenBank/DDBJ whole genome shotgun (WGS) entry which is preliminary data.</text>
</comment>
<dbReference type="PROSITE" id="PS50006">
    <property type="entry name" value="FHA_DOMAIN"/>
    <property type="match status" value="1"/>
</dbReference>
<dbReference type="SMART" id="SM00530">
    <property type="entry name" value="HTH_XRE"/>
    <property type="match status" value="2"/>
</dbReference>
<evidence type="ECO:0000313" key="3">
    <source>
        <dbReference type="EMBL" id="MDM3930318.1"/>
    </source>
</evidence>